<dbReference type="Proteomes" id="UP000001640">
    <property type="component" value="Chromosome 9"/>
</dbReference>
<dbReference type="GeneID" id="96905382"/>
<dbReference type="KEGG" id="ncs:NCAS_0I00230"/>
<dbReference type="AlphaFoldDB" id="G0VJL1"/>
<dbReference type="OrthoDB" id="546632at2759"/>
<dbReference type="PROSITE" id="PS00126">
    <property type="entry name" value="PDEASE_I_1"/>
    <property type="match status" value="1"/>
</dbReference>
<dbReference type="OMA" id="KFHNFRH"/>
<dbReference type="InterPro" id="IPR003607">
    <property type="entry name" value="HD/PDEase_dom"/>
</dbReference>
<dbReference type="PROSITE" id="PS51845">
    <property type="entry name" value="PDEASE_I_2"/>
    <property type="match status" value="1"/>
</dbReference>
<dbReference type="PRINTS" id="PR00387">
    <property type="entry name" value="PDIESTERASE1"/>
</dbReference>
<dbReference type="InterPro" id="IPR023088">
    <property type="entry name" value="PDEase"/>
</dbReference>
<feature type="binding site" evidence="4">
    <location>
        <position position="411"/>
    </location>
    <ligand>
        <name>Zn(2+)</name>
        <dbReference type="ChEBI" id="CHEBI:29105"/>
        <label>1</label>
    </ligand>
</feature>
<proteinExistence type="inferred from homology"/>
<feature type="domain" description="PDEase" evidence="6">
    <location>
        <begin position="186"/>
        <end position="538"/>
    </location>
</feature>
<dbReference type="Gene3D" id="1.10.1300.10">
    <property type="entry name" value="3'5'-cyclic nucleotide phosphodiesterase, catalytic domain"/>
    <property type="match status" value="1"/>
</dbReference>
<dbReference type="FunCoup" id="G0VJL1">
    <property type="interactions" value="148"/>
</dbReference>
<comment type="similarity">
    <text evidence="5">Belongs to the cyclic nucleotide phosphodiesterase family.</text>
</comment>
<evidence type="ECO:0000313" key="8">
    <source>
        <dbReference type="Proteomes" id="UP000001640"/>
    </source>
</evidence>
<feature type="binding site" evidence="4">
    <location>
        <position position="306"/>
    </location>
    <ligand>
        <name>Zn(2+)</name>
        <dbReference type="ChEBI" id="CHEBI:29105"/>
        <label>2</label>
    </ligand>
</feature>
<dbReference type="SUPFAM" id="SSF109604">
    <property type="entry name" value="HD-domain/PDEase-like"/>
    <property type="match status" value="1"/>
</dbReference>
<reference evidence="7 8" key="1">
    <citation type="journal article" date="2011" name="Proc. Natl. Acad. Sci. U.S.A.">
        <title>Evolutionary erosion of yeast sex chromosomes by mating-type switching accidents.</title>
        <authorList>
            <person name="Gordon J.L."/>
            <person name="Armisen D."/>
            <person name="Proux-Wera E."/>
            <person name="Oheigeartaigh S.S."/>
            <person name="Byrne K.P."/>
            <person name="Wolfe K.H."/>
        </authorList>
    </citation>
    <scope>NUCLEOTIDE SEQUENCE [LARGE SCALE GENOMIC DNA]</scope>
    <source>
        <strain evidence="8">ATCC 76901 / BCRC 22586 / CBS 4309 / NBRC 1992 / NRRL Y-12630</strain>
    </source>
</reference>
<keyword evidence="1 4" id="KW-0479">Metal-binding</keyword>
<protein>
    <recommendedName>
        <fullName evidence="5">Phosphodiesterase</fullName>
        <ecNumber evidence="5">3.1.4.-</ecNumber>
    </recommendedName>
</protein>
<accession>G0VJL1</accession>
<dbReference type="EC" id="3.1.4.-" evidence="5"/>
<dbReference type="EMBL" id="HE576760">
    <property type="protein sequence ID" value="CCC71691.1"/>
    <property type="molecule type" value="Genomic_DNA"/>
</dbReference>
<evidence type="ECO:0000256" key="5">
    <source>
        <dbReference type="RuleBase" id="RU363067"/>
    </source>
</evidence>
<evidence type="ECO:0000256" key="4">
    <source>
        <dbReference type="PIRSR" id="PIRSR623088-3"/>
    </source>
</evidence>
<dbReference type="InterPro" id="IPR023174">
    <property type="entry name" value="PDEase_CS"/>
</dbReference>
<keyword evidence="8" id="KW-1185">Reference proteome</keyword>
<dbReference type="RefSeq" id="XP_003678037.1">
    <property type="nucleotide sequence ID" value="XM_003677989.1"/>
</dbReference>
<gene>
    <name evidence="7" type="primary">NCAS0I00230</name>
    <name evidence="7" type="ordered locus">NCAS_0I00230</name>
</gene>
<evidence type="ECO:0000256" key="2">
    <source>
        <dbReference type="ARBA" id="ARBA00022801"/>
    </source>
</evidence>
<dbReference type="GO" id="GO:0046872">
    <property type="term" value="F:metal ion binding"/>
    <property type="evidence" value="ECO:0007669"/>
    <property type="project" value="UniProtKB-KW"/>
</dbReference>
<dbReference type="GO" id="GO:0004115">
    <property type="term" value="F:3',5'-cyclic-AMP phosphodiesterase activity"/>
    <property type="evidence" value="ECO:0007669"/>
    <property type="project" value="EnsemblFungi"/>
</dbReference>
<reference key="2">
    <citation type="submission" date="2011-08" db="EMBL/GenBank/DDBJ databases">
        <title>Genome sequence of Naumovozyma castellii.</title>
        <authorList>
            <person name="Gordon J.L."/>
            <person name="Armisen D."/>
            <person name="Proux-Wera E."/>
            <person name="OhEigeartaigh S.S."/>
            <person name="Byrne K.P."/>
            <person name="Wolfe K.H."/>
        </authorList>
    </citation>
    <scope>NUCLEOTIDE SEQUENCE</scope>
    <source>
        <strain>Type strain:CBS 4309</strain>
    </source>
</reference>
<dbReference type="HOGENOM" id="CLU_028903_0_0_1"/>
<comment type="cofactor">
    <cofactor evidence="5">
        <name>a divalent metal cation</name>
        <dbReference type="ChEBI" id="CHEBI:60240"/>
    </cofactor>
    <text evidence="5">Binds 2 divalent metal cations per subunit. Site 1 may preferentially bind zinc ions, while site 2 has a preference for magnesium and/or manganese ions.</text>
</comment>
<evidence type="ECO:0000256" key="3">
    <source>
        <dbReference type="PIRSR" id="PIRSR623088-1"/>
    </source>
</evidence>
<name>G0VJL1_NAUCA</name>
<dbReference type="STRING" id="1064592.G0VJL1"/>
<evidence type="ECO:0000259" key="6">
    <source>
        <dbReference type="PROSITE" id="PS51845"/>
    </source>
</evidence>
<keyword evidence="2 5" id="KW-0378">Hydrolase</keyword>
<feature type="active site" description="Proton donor" evidence="3">
    <location>
        <position position="268"/>
    </location>
</feature>
<dbReference type="PANTHER" id="PTHR11347">
    <property type="entry name" value="CYCLIC NUCLEOTIDE PHOSPHODIESTERASE"/>
    <property type="match status" value="1"/>
</dbReference>
<evidence type="ECO:0000313" key="7">
    <source>
        <dbReference type="EMBL" id="CCC71691.1"/>
    </source>
</evidence>
<organism evidence="7 8">
    <name type="scientific">Naumovozyma castellii</name>
    <name type="common">Yeast</name>
    <name type="synonym">Saccharomyces castellii</name>
    <dbReference type="NCBI Taxonomy" id="27288"/>
    <lineage>
        <taxon>Eukaryota</taxon>
        <taxon>Fungi</taxon>
        <taxon>Dikarya</taxon>
        <taxon>Ascomycota</taxon>
        <taxon>Saccharomycotina</taxon>
        <taxon>Saccharomycetes</taxon>
        <taxon>Saccharomycetales</taxon>
        <taxon>Saccharomycetaceae</taxon>
        <taxon>Naumovozyma</taxon>
    </lineage>
</organism>
<dbReference type="GO" id="GO:0007189">
    <property type="term" value="P:adenylate cyclase-activating G protein-coupled receptor signaling pathway"/>
    <property type="evidence" value="ECO:0007669"/>
    <property type="project" value="EnsemblFungi"/>
</dbReference>
<dbReference type="InterPro" id="IPR002073">
    <property type="entry name" value="PDEase_catalytic_dom"/>
</dbReference>
<dbReference type="SMART" id="SM00471">
    <property type="entry name" value="HDc"/>
    <property type="match status" value="1"/>
</dbReference>
<sequence length="539" mass="62858">MSTLFLIGTSKEQLESSRLPYLTSENNALFDRTIVLPDLKALFVRLYKDRMITLPNIWNYERGVSLVLYNPSENKDESHLSVRQLNDILDRCLPTFNVTAVDYTNEEQYTHFFEDLEDEIRISQDSILRLNHWMYHHTEEHSPVNMQDSSCGTNIYSMLRHLTNSEKFKQMKPVTSEHEDLPSFITDIQFKDFLSDTQIDETHYLNLLSTWNFAALNLTTEELIICGFLLIRKLTRETGRKDLILDDNQLLFLFFTIEASYHQVNKFHNFRHAIDVMQATWQLCVNLKFKDPIHILLLCIAGIGHDIGHPGTNNQLFKESTSSLGEKFQNQSVLEKFHAEVFQNLIFHQWPQLFQLSHENSNLIKEAILATDMGFHTTYVKRLNELIQTPPTDKNPVDFITLISFVIKAADISNVTRPLIISAKWAFLIGMEFTDCGILSNFTKDNNNNKCLKDKDNKEKYNDESYTTKIFDILYSNDITVEELLKEYPAIANGQIFFINMFAEEFFGKLSLVFPNLKFLNDNVQSNKKYWLQKLKESK</sequence>
<feature type="binding site" evidence="4">
    <location>
        <position position="272"/>
    </location>
    <ligand>
        <name>Zn(2+)</name>
        <dbReference type="ChEBI" id="CHEBI:29105"/>
        <label>1</label>
    </ligand>
</feature>
<dbReference type="eggNOG" id="KOG3689">
    <property type="taxonomic scope" value="Eukaryota"/>
</dbReference>
<feature type="binding site" evidence="4">
    <location>
        <position position="305"/>
    </location>
    <ligand>
        <name>Zn(2+)</name>
        <dbReference type="ChEBI" id="CHEBI:29105"/>
        <label>1</label>
    </ligand>
</feature>
<dbReference type="CDD" id="cd00077">
    <property type="entry name" value="HDc"/>
    <property type="match status" value="1"/>
</dbReference>
<feature type="binding site" evidence="4">
    <location>
        <position position="306"/>
    </location>
    <ligand>
        <name>Zn(2+)</name>
        <dbReference type="ChEBI" id="CHEBI:29105"/>
        <label>1</label>
    </ligand>
</feature>
<dbReference type="Pfam" id="PF00233">
    <property type="entry name" value="PDEase_I"/>
    <property type="match status" value="1"/>
</dbReference>
<evidence type="ECO:0000256" key="1">
    <source>
        <dbReference type="ARBA" id="ARBA00022723"/>
    </source>
</evidence>
<dbReference type="InterPro" id="IPR036971">
    <property type="entry name" value="PDEase_catalytic_dom_sf"/>
</dbReference>
<dbReference type="InParanoid" id="G0VJL1"/>